<evidence type="ECO:0000313" key="2">
    <source>
        <dbReference type="Proteomes" id="UP000092626"/>
    </source>
</evidence>
<dbReference type="Gene3D" id="3.50.30.50">
    <property type="entry name" value="Putative cyclase"/>
    <property type="match status" value="1"/>
</dbReference>
<dbReference type="GO" id="GO:0004061">
    <property type="term" value="F:arylformamidase activity"/>
    <property type="evidence" value="ECO:0007669"/>
    <property type="project" value="InterPro"/>
</dbReference>
<accession>A0A1A7PRD0</accession>
<dbReference type="InterPro" id="IPR007325">
    <property type="entry name" value="KFase/CYL"/>
</dbReference>
<dbReference type="GO" id="GO:0019441">
    <property type="term" value="P:L-tryptophan catabolic process to kynurenine"/>
    <property type="evidence" value="ECO:0007669"/>
    <property type="project" value="InterPro"/>
</dbReference>
<dbReference type="InterPro" id="IPR037175">
    <property type="entry name" value="KFase_sf"/>
</dbReference>
<dbReference type="PANTHER" id="PTHR31118">
    <property type="entry name" value="CYCLASE-LIKE PROTEIN 2"/>
    <property type="match status" value="1"/>
</dbReference>
<dbReference type="STRING" id="505345.QV06_03930"/>
<dbReference type="AlphaFoldDB" id="A0A1A7PRD0"/>
<protein>
    <submittedName>
        <fullName evidence="1">Cyclase</fullName>
    </submittedName>
</protein>
<evidence type="ECO:0000313" key="1">
    <source>
        <dbReference type="EMBL" id="OBX05133.1"/>
    </source>
</evidence>
<dbReference type="Proteomes" id="UP000092626">
    <property type="component" value="Unassembled WGS sequence"/>
</dbReference>
<sequence length="225" mass="24862">MQYQLLSYPLDCNDPGFPGEPTLQIEICTDTAKGDVYNSAKLHLFNHFGTHFDAPRHFNPTGLTISELPLSQFIYEKPLLIDIPKGKASLIEPSDLTPFISQIQQVDALFIRTGQEEIRQQNPQQYAEAGCAVSIAAAEYLIQNAPNLKAVGFDFISLASPAQPEHGVKAHQVMLGMFNENFICIIEDMKLLHINAAQLEKVFAIPLLVKGIDSAQVTILAQLKS</sequence>
<reference evidence="1 2" key="1">
    <citation type="submission" date="2014-11" db="EMBL/GenBank/DDBJ databases">
        <title>Pan-genome of Gallibacterium spp.</title>
        <authorList>
            <person name="Kudirkiene E."/>
            <person name="Bojesen A.M."/>
        </authorList>
    </citation>
    <scope>NUCLEOTIDE SEQUENCE [LARGE SCALE GENOMIC DNA]</scope>
    <source>
        <strain evidence="1 2">59/S3/89</strain>
    </source>
</reference>
<gene>
    <name evidence="1" type="ORF">QV06_03930</name>
</gene>
<dbReference type="Pfam" id="PF04199">
    <property type="entry name" value="Cyclase"/>
    <property type="match status" value="1"/>
</dbReference>
<name>A0A1A7PRD0_9PAST</name>
<dbReference type="EMBL" id="JTJR01000013">
    <property type="protein sequence ID" value="OBX05133.1"/>
    <property type="molecule type" value="Genomic_DNA"/>
</dbReference>
<dbReference type="SUPFAM" id="SSF102198">
    <property type="entry name" value="Putative cyclase"/>
    <property type="match status" value="1"/>
</dbReference>
<organism evidence="1 2">
    <name type="scientific">Gallibacterium genomosp. 3</name>
    <dbReference type="NCBI Taxonomy" id="505345"/>
    <lineage>
        <taxon>Bacteria</taxon>
        <taxon>Pseudomonadati</taxon>
        <taxon>Pseudomonadota</taxon>
        <taxon>Gammaproteobacteria</taxon>
        <taxon>Pasteurellales</taxon>
        <taxon>Pasteurellaceae</taxon>
        <taxon>Gallibacterium</taxon>
    </lineage>
</organism>
<proteinExistence type="predicted"/>
<dbReference type="PATRIC" id="fig|505345.6.peg.798"/>
<dbReference type="RefSeq" id="WP_065237034.1">
    <property type="nucleotide sequence ID" value="NZ_JTJR01000013.1"/>
</dbReference>
<comment type="caution">
    <text evidence="1">The sequence shown here is derived from an EMBL/GenBank/DDBJ whole genome shotgun (WGS) entry which is preliminary data.</text>
</comment>
<dbReference type="PANTHER" id="PTHR31118:SF32">
    <property type="entry name" value="KYNURENINE FORMAMIDASE"/>
    <property type="match status" value="1"/>
</dbReference>